<comment type="caution">
    <text evidence="1">The sequence shown here is derived from an EMBL/GenBank/DDBJ whole genome shotgun (WGS) entry which is preliminary data.</text>
</comment>
<feature type="non-terminal residue" evidence="1">
    <location>
        <position position="144"/>
    </location>
</feature>
<gene>
    <name evidence="1" type="ORF">LCGC14_1471320</name>
</gene>
<evidence type="ECO:0000313" key="1">
    <source>
        <dbReference type="EMBL" id="KKM67419.1"/>
    </source>
</evidence>
<sequence length="144" mass="15418">MLDAIATNNSGGSEPTTKFANMWWYDTASNDLKQRNEANTAWVLAARKDPSTAWTPYRQGTLIGTAATKGSASEAAEGVAEIATQAETDAGANDTRFITPLKLENKPPTGFAAGTRMLFQQTAAPTGWTKETVHNNKAIRLQTG</sequence>
<proteinExistence type="predicted"/>
<dbReference type="AlphaFoldDB" id="A0A0F9JC96"/>
<reference evidence="1" key="1">
    <citation type="journal article" date="2015" name="Nature">
        <title>Complex archaea that bridge the gap between prokaryotes and eukaryotes.</title>
        <authorList>
            <person name="Spang A."/>
            <person name="Saw J.H."/>
            <person name="Jorgensen S.L."/>
            <person name="Zaremba-Niedzwiedzka K."/>
            <person name="Martijn J."/>
            <person name="Lind A.E."/>
            <person name="van Eijk R."/>
            <person name="Schleper C."/>
            <person name="Guy L."/>
            <person name="Ettema T.J."/>
        </authorList>
    </citation>
    <scope>NUCLEOTIDE SEQUENCE</scope>
</reference>
<dbReference type="EMBL" id="LAZR01010352">
    <property type="protein sequence ID" value="KKM67419.1"/>
    <property type="molecule type" value="Genomic_DNA"/>
</dbReference>
<name>A0A0F9JC96_9ZZZZ</name>
<organism evidence="1">
    <name type="scientific">marine sediment metagenome</name>
    <dbReference type="NCBI Taxonomy" id="412755"/>
    <lineage>
        <taxon>unclassified sequences</taxon>
        <taxon>metagenomes</taxon>
        <taxon>ecological metagenomes</taxon>
    </lineage>
</organism>
<accession>A0A0F9JC96</accession>
<protein>
    <submittedName>
        <fullName evidence="1">Uncharacterized protein</fullName>
    </submittedName>
</protein>